<feature type="signal peptide" evidence="1">
    <location>
        <begin position="1"/>
        <end position="22"/>
    </location>
</feature>
<proteinExistence type="predicted"/>
<dbReference type="RefSeq" id="WP_349218053.1">
    <property type="nucleotide sequence ID" value="NZ_JBBMFD010000003.1"/>
</dbReference>
<evidence type="ECO:0000313" key="2">
    <source>
        <dbReference type="EMBL" id="MEQ2439787.1"/>
    </source>
</evidence>
<evidence type="ECO:0000313" key="3">
    <source>
        <dbReference type="Proteomes" id="UP001489509"/>
    </source>
</evidence>
<dbReference type="EMBL" id="JBBMFD010000003">
    <property type="protein sequence ID" value="MEQ2439787.1"/>
    <property type="molecule type" value="Genomic_DNA"/>
</dbReference>
<feature type="chain" id="PRO_5046356850" description="Outer membrane lipoprotein-sorting protein" evidence="1">
    <location>
        <begin position="23"/>
        <end position="238"/>
    </location>
</feature>
<gene>
    <name evidence="2" type="ORF">WMO26_02985</name>
</gene>
<sequence length="238" mass="27025">MKKFRWFSLCALALCLVVSLSACQTGQPASPLEQVEQAIQSQQALDAYTFDGNLSFETYDEEGQRTHVDSAEIDGSCVRKEAGWLYLWSVTTLNTDTGKTVQTIMRRQYPEETFPKEVDVLGWLPSFSLREDVLDSHGGESVLGTEYEVTVKGDRIKNAMMDELCEEEDLVLDQAKVLYRMEDHRFNEIVEYTLNGKNPSTGQYDLLAKKILLRVTYDEPSEESSIEIPDMSSDVTYE</sequence>
<organism evidence="2 3">
    <name type="scientific">Solibaculum intestinale</name>
    <dbReference type="NCBI Taxonomy" id="3133165"/>
    <lineage>
        <taxon>Bacteria</taxon>
        <taxon>Bacillati</taxon>
        <taxon>Bacillota</taxon>
        <taxon>Clostridia</taxon>
        <taxon>Eubacteriales</taxon>
        <taxon>Oscillospiraceae</taxon>
        <taxon>Solibaculum</taxon>
    </lineage>
</organism>
<dbReference type="PROSITE" id="PS51257">
    <property type="entry name" value="PROKAR_LIPOPROTEIN"/>
    <property type="match status" value="1"/>
</dbReference>
<name>A0ABV1DZK8_9FIRM</name>
<accession>A0ABV1DZK8</accession>
<reference evidence="2 3" key="1">
    <citation type="submission" date="2024-03" db="EMBL/GenBank/DDBJ databases">
        <title>Human intestinal bacterial collection.</title>
        <authorList>
            <person name="Pauvert C."/>
            <person name="Hitch T.C.A."/>
            <person name="Clavel T."/>
        </authorList>
    </citation>
    <scope>NUCLEOTIDE SEQUENCE [LARGE SCALE GENOMIC DNA]</scope>
    <source>
        <strain evidence="2 3">CLA-JM-H44</strain>
    </source>
</reference>
<comment type="caution">
    <text evidence="2">The sequence shown here is derived from an EMBL/GenBank/DDBJ whole genome shotgun (WGS) entry which is preliminary data.</text>
</comment>
<evidence type="ECO:0008006" key="4">
    <source>
        <dbReference type="Google" id="ProtNLM"/>
    </source>
</evidence>
<dbReference type="Proteomes" id="UP001489509">
    <property type="component" value="Unassembled WGS sequence"/>
</dbReference>
<keyword evidence="3" id="KW-1185">Reference proteome</keyword>
<keyword evidence="1" id="KW-0732">Signal</keyword>
<protein>
    <recommendedName>
        <fullName evidence="4">Outer membrane lipoprotein-sorting protein</fullName>
    </recommendedName>
</protein>
<evidence type="ECO:0000256" key="1">
    <source>
        <dbReference type="SAM" id="SignalP"/>
    </source>
</evidence>